<evidence type="ECO:0000256" key="1">
    <source>
        <dbReference type="SAM" id="MobiDB-lite"/>
    </source>
</evidence>
<feature type="transmembrane region" description="Helical" evidence="2">
    <location>
        <begin position="49"/>
        <end position="68"/>
    </location>
</feature>
<name>A0A7X6R4V1_9NOCA</name>
<dbReference type="AlphaFoldDB" id="A0A7X6R4V1"/>
<dbReference type="EMBL" id="JAAXOS010000010">
    <property type="protein sequence ID" value="NKY28793.1"/>
    <property type="molecule type" value="Genomic_DNA"/>
</dbReference>
<gene>
    <name evidence="3" type="ORF">HGB38_21615</name>
</gene>
<keyword evidence="2" id="KW-0472">Membrane</keyword>
<evidence type="ECO:0000313" key="3">
    <source>
        <dbReference type="EMBL" id="NKY28793.1"/>
    </source>
</evidence>
<sequence length="113" mass="11774">MLPAPNEPTAGSGAGEQHAPRTHTFPDDTRTNRTHAGESIEDARNWPGIILVAVGIVAMALTLTAAGYGFAGWAVIAGVVCGVCIVAGVLVIIAEHRRIKAREGKRLRDAAGH</sequence>
<evidence type="ECO:0000313" key="4">
    <source>
        <dbReference type="Proteomes" id="UP000540698"/>
    </source>
</evidence>
<reference evidence="3 4" key="1">
    <citation type="submission" date="2020-04" db="EMBL/GenBank/DDBJ databases">
        <title>MicrobeNet Type strains.</title>
        <authorList>
            <person name="Nicholson A.C."/>
        </authorList>
    </citation>
    <scope>NUCLEOTIDE SEQUENCE [LARGE SCALE GENOMIC DNA]</scope>
    <source>
        <strain evidence="3 4">DSM 44956</strain>
    </source>
</reference>
<evidence type="ECO:0000256" key="2">
    <source>
        <dbReference type="SAM" id="Phobius"/>
    </source>
</evidence>
<protein>
    <recommendedName>
        <fullName evidence="5">UsfY protein</fullName>
    </recommendedName>
</protein>
<feature type="compositionally biased region" description="Basic and acidic residues" evidence="1">
    <location>
        <begin position="24"/>
        <end position="39"/>
    </location>
</feature>
<proteinExistence type="predicted"/>
<comment type="caution">
    <text evidence="3">The sequence shown here is derived from an EMBL/GenBank/DDBJ whole genome shotgun (WGS) entry which is preliminary data.</text>
</comment>
<dbReference type="RefSeq" id="WP_062969103.1">
    <property type="nucleotide sequence ID" value="NZ_JAAXOS010000010.1"/>
</dbReference>
<keyword evidence="4" id="KW-1185">Reference proteome</keyword>
<feature type="region of interest" description="Disordered" evidence="1">
    <location>
        <begin position="1"/>
        <end position="39"/>
    </location>
</feature>
<keyword evidence="2" id="KW-1133">Transmembrane helix</keyword>
<keyword evidence="2" id="KW-0812">Transmembrane</keyword>
<dbReference type="Proteomes" id="UP000540698">
    <property type="component" value="Unassembled WGS sequence"/>
</dbReference>
<organism evidence="3 4">
    <name type="scientific">Nocardia gamkensis</name>
    <dbReference type="NCBI Taxonomy" id="352869"/>
    <lineage>
        <taxon>Bacteria</taxon>
        <taxon>Bacillati</taxon>
        <taxon>Actinomycetota</taxon>
        <taxon>Actinomycetes</taxon>
        <taxon>Mycobacteriales</taxon>
        <taxon>Nocardiaceae</taxon>
        <taxon>Nocardia</taxon>
    </lineage>
</organism>
<feature type="transmembrane region" description="Helical" evidence="2">
    <location>
        <begin position="74"/>
        <end position="94"/>
    </location>
</feature>
<accession>A0A7X6R4V1</accession>
<evidence type="ECO:0008006" key="5">
    <source>
        <dbReference type="Google" id="ProtNLM"/>
    </source>
</evidence>